<dbReference type="InterPro" id="IPR000590">
    <property type="entry name" value="HMG_CoA_synt_AS"/>
</dbReference>
<dbReference type="PANTHER" id="PTHR43323">
    <property type="entry name" value="3-HYDROXY-3-METHYLGLUTARYL COENZYME A SYNTHASE"/>
    <property type="match status" value="1"/>
</dbReference>
<dbReference type="InterPro" id="IPR013746">
    <property type="entry name" value="HMG_CoA_synt_C_dom"/>
</dbReference>
<dbReference type="Proteomes" id="UP000738359">
    <property type="component" value="Unassembled WGS sequence"/>
</dbReference>
<dbReference type="InterPro" id="IPR016039">
    <property type="entry name" value="Thiolase-like"/>
</dbReference>
<feature type="active site" description="Acyl-thioester intermediate" evidence="3">
    <location>
        <position position="131"/>
    </location>
</feature>
<evidence type="ECO:0000256" key="2">
    <source>
        <dbReference type="ARBA" id="ARBA00022679"/>
    </source>
</evidence>
<dbReference type="CDD" id="cd00827">
    <property type="entry name" value="init_cond_enzymes"/>
    <property type="match status" value="1"/>
</dbReference>
<dbReference type="Pfam" id="PF01154">
    <property type="entry name" value="HMG_CoA_synt_N"/>
    <property type="match status" value="1"/>
</dbReference>
<evidence type="ECO:0000256" key="3">
    <source>
        <dbReference type="PIRSR" id="PIRSR610122-1"/>
    </source>
</evidence>
<dbReference type="NCBIfam" id="TIGR01833">
    <property type="entry name" value="HMG-CoA-S_euk"/>
    <property type="match status" value="1"/>
</dbReference>
<dbReference type="Gene3D" id="3.40.47.10">
    <property type="match status" value="2"/>
</dbReference>
<dbReference type="GO" id="GO:0010142">
    <property type="term" value="P:farnesyl diphosphate biosynthetic process, mevalonate pathway"/>
    <property type="evidence" value="ECO:0007669"/>
    <property type="project" value="InterPro"/>
</dbReference>
<comment type="catalytic activity">
    <reaction evidence="5">
        <text>acetoacetyl-CoA + acetyl-CoA + H2O = (3S)-3-hydroxy-3-methylglutaryl-CoA + CoA + H(+)</text>
        <dbReference type="Rhea" id="RHEA:10188"/>
        <dbReference type="ChEBI" id="CHEBI:15377"/>
        <dbReference type="ChEBI" id="CHEBI:15378"/>
        <dbReference type="ChEBI" id="CHEBI:43074"/>
        <dbReference type="ChEBI" id="CHEBI:57286"/>
        <dbReference type="ChEBI" id="CHEBI:57287"/>
        <dbReference type="ChEBI" id="CHEBI:57288"/>
        <dbReference type="EC" id="2.3.3.10"/>
    </reaction>
</comment>
<dbReference type="InterPro" id="IPR010122">
    <property type="entry name" value="HMG_CoA_synthase_euk"/>
</dbReference>
<dbReference type="PANTHER" id="PTHR43323:SF2">
    <property type="entry name" value="HYDROXYMETHYLGLUTARYL-COA SYNTHASE"/>
    <property type="match status" value="1"/>
</dbReference>
<feature type="binding site" evidence="4">
    <location>
        <position position="236"/>
    </location>
    <ligand>
        <name>CoA</name>
        <dbReference type="ChEBI" id="CHEBI:57287"/>
    </ligand>
</feature>
<feature type="active site" description="Proton donor/acceptor" evidence="3">
    <location>
        <position position="231"/>
    </location>
</feature>
<sequence length="428" mass="47469">MPYDTPFTATQNRVFPANVGIRALDFYFPSKFVRQDELEEADGVSKGKYTIGFGQTEMGMCDDREDINSIALTVVHSLMEKYRISFSDIGFLEVGTETILDKSKSVKTVLMSLFEASGNFDVEGIDTKNACYGGTAGVFHAVDWIESSAWDGRLALVVAADIATYAAGPARPTGGAGAIAILLGPDAPLVFDRGVRASHMSHVWDFYKPDLASEYPVEGFCRQDLDHVLFHAPTCKLVQKAFGRMAYSDMLRQPEREVYASVKEFAPLSLSEESYSSKELERAMMELTKAEFQTKVQPSLYSATHTGNCYTGTLWGCLCNLLSSGSDEEALLHKRIGMYSYGSGAAASFFSLKVVGSTAVFREHLRMAERLRERVQVSPAAFEETLRVRERAMGAKDYDPVGDIGLLAKGTYYLEYVDAQYRRTYQRV</sequence>
<keyword evidence="2 5" id="KW-0808">Transferase</keyword>
<feature type="domain" description="Hydroxymethylglutaryl-coenzyme A synthase C-terminal" evidence="7">
    <location>
        <begin position="222"/>
        <end position="427"/>
    </location>
</feature>
<evidence type="ECO:0000259" key="6">
    <source>
        <dbReference type="Pfam" id="PF01154"/>
    </source>
</evidence>
<feature type="active site" description="Proton donor/acceptor" evidence="3">
    <location>
        <position position="97"/>
    </location>
</feature>
<organism evidence="8 9">
    <name type="scientific">Mortierella alpina</name>
    <name type="common">Oleaginous fungus</name>
    <name type="synonym">Mortierella renispora</name>
    <dbReference type="NCBI Taxonomy" id="64518"/>
    <lineage>
        <taxon>Eukaryota</taxon>
        <taxon>Fungi</taxon>
        <taxon>Fungi incertae sedis</taxon>
        <taxon>Mucoromycota</taxon>
        <taxon>Mortierellomycotina</taxon>
        <taxon>Mortierellomycetes</taxon>
        <taxon>Mortierellales</taxon>
        <taxon>Mortierellaceae</taxon>
        <taxon>Mortierella</taxon>
    </lineage>
</organism>
<dbReference type="GO" id="GO:0004421">
    <property type="term" value="F:hydroxymethylglutaryl-CoA synthase activity"/>
    <property type="evidence" value="ECO:0007669"/>
    <property type="project" value="UniProtKB-EC"/>
</dbReference>
<dbReference type="GO" id="GO:0006084">
    <property type="term" value="P:acetyl-CoA metabolic process"/>
    <property type="evidence" value="ECO:0007669"/>
    <property type="project" value="InterPro"/>
</dbReference>
<evidence type="ECO:0000256" key="1">
    <source>
        <dbReference type="ARBA" id="ARBA00007061"/>
    </source>
</evidence>
<feature type="domain" description="Hydroxymethylglutaryl-coenzyme A synthase N-terminal" evidence="6">
    <location>
        <begin position="16"/>
        <end position="188"/>
    </location>
</feature>
<dbReference type="InterPro" id="IPR013528">
    <property type="entry name" value="HMG_CoA_synth_N"/>
</dbReference>
<evidence type="ECO:0000313" key="8">
    <source>
        <dbReference type="EMBL" id="KAF9963981.1"/>
    </source>
</evidence>
<comment type="similarity">
    <text evidence="1 5">Belongs to the thiolase-like superfamily. HMG-CoA synthase family.</text>
</comment>
<dbReference type="Pfam" id="PF08540">
    <property type="entry name" value="HMG_CoA_synt_C"/>
    <property type="match status" value="2"/>
</dbReference>
<accession>A0A9P6J744</accession>
<evidence type="ECO:0000313" key="9">
    <source>
        <dbReference type="Proteomes" id="UP000738359"/>
    </source>
</evidence>
<feature type="binding site" evidence="4">
    <location>
        <position position="240"/>
    </location>
    <ligand>
        <name>CoA</name>
        <dbReference type="ChEBI" id="CHEBI:57287"/>
    </ligand>
</feature>
<dbReference type="PROSITE" id="PS01226">
    <property type="entry name" value="HMG_COA_SYNTHASE"/>
    <property type="match status" value="1"/>
</dbReference>
<proteinExistence type="inferred from homology"/>
<reference evidence="8" key="1">
    <citation type="journal article" date="2020" name="Fungal Divers.">
        <title>Resolving the Mortierellaceae phylogeny through synthesis of multi-gene phylogenetics and phylogenomics.</title>
        <authorList>
            <person name="Vandepol N."/>
            <person name="Liber J."/>
            <person name="Desiro A."/>
            <person name="Na H."/>
            <person name="Kennedy M."/>
            <person name="Barry K."/>
            <person name="Grigoriev I.V."/>
            <person name="Miller A.N."/>
            <person name="O'Donnell K."/>
            <person name="Stajich J.E."/>
            <person name="Bonito G."/>
        </authorList>
    </citation>
    <scope>NUCLEOTIDE SEQUENCE</scope>
    <source>
        <strain evidence="8">CK1249</strain>
    </source>
</reference>
<dbReference type="SUPFAM" id="SSF53901">
    <property type="entry name" value="Thiolase-like"/>
    <property type="match status" value="2"/>
</dbReference>
<gene>
    <name evidence="8" type="ORF">BGZ70_007066</name>
</gene>
<keyword evidence="9" id="KW-1185">Reference proteome</keyword>
<dbReference type="EMBL" id="JAAAHY010000421">
    <property type="protein sequence ID" value="KAF9963981.1"/>
    <property type="molecule type" value="Genomic_DNA"/>
</dbReference>
<evidence type="ECO:0000256" key="4">
    <source>
        <dbReference type="PIRSR" id="PIRSR610122-2"/>
    </source>
</evidence>
<evidence type="ECO:0000259" key="7">
    <source>
        <dbReference type="Pfam" id="PF08540"/>
    </source>
</evidence>
<dbReference type="OrthoDB" id="1269963at2759"/>
<comment type="caution">
    <text evidence="8">The sequence shown here is derived from an EMBL/GenBank/DDBJ whole genome shotgun (WGS) entry which is preliminary data.</text>
</comment>
<comment type="function">
    <text evidence="5">Catalyzes the condensation of acetyl-CoA with acetoacetyl-CoA to form HMG-CoA.</text>
</comment>
<protein>
    <recommendedName>
        <fullName evidence="5">Hydroxymethylglutaryl-CoA synthase</fullName>
        <shortName evidence="5">HMG-CoA synthase</shortName>
        <ecNumber evidence="5">2.3.3.10</ecNumber>
    </recommendedName>
    <alternativeName>
        <fullName evidence="5">3-hydroxy-3-methylglutaryl coenzyme A synthase</fullName>
    </alternativeName>
</protein>
<dbReference type="EC" id="2.3.3.10" evidence="5"/>
<evidence type="ECO:0000256" key="5">
    <source>
        <dbReference type="RuleBase" id="RU364071"/>
    </source>
</evidence>
<name>A0A9P6J744_MORAP</name>
<dbReference type="AlphaFoldDB" id="A0A9P6J744"/>
<feature type="domain" description="Hydroxymethylglutaryl-coenzyme A synthase C-terminal" evidence="7">
    <location>
        <begin position="189"/>
        <end position="217"/>
    </location>
</feature>